<organism evidence="1 2">
    <name type="scientific">Neobacillus ginsengisoli</name>
    <dbReference type="NCBI Taxonomy" id="904295"/>
    <lineage>
        <taxon>Bacteria</taxon>
        <taxon>Bacillati</taxon>
        <taxon>Bacillota</taxon>
        <taxon>Bacilli</taxon>
        <taxon>Bacillales</taxon>
        <taxon>Bacillaceae</taxon>
        <taxon>Neobacillus</taxon>
    </lineage>
</organism>
<sequence length="142" mass="16908">MILRHVTRNTALPSIIKSDCLDPEFLQREHDRGHISFELNPKTELLTKYFHVIKGWNQDEPFELLFDGEELLQDNYEILHSIEGIKFNKEVDIGWKLRDAKIPYLKEDVDNIEYCFIKGKVQLKYLTEESKRKLSEWADKNI</sequence>
<protein>
    <submittedName>
        <fullName evidence="1">Uncharacterized protein</fullName>
    </submittedName>
</protein>
<dbReference type="EMBL" id="JAUSTW010000001">
    <property type="protein sequence ID" value="MDQ0197076.1"/>
    <property type="molecule type" value="Genomic_DNA"/>
</dbReference>
<gene>
    <name evidence="1" type="ORF">J2S10_000181</name>
</gene>
<comment type="caution">
    <text evidence="1">The sequence shown here is derived from an EMBL/GenBank/DDBJ whole genome shotgun (WGS) entry which is preliminary data.</text>
</comment>
<name>A0ABT9XNF1_9BACI</name>
<evidence type="ECO:0000313" key="2">
    <source>
        <dbReference type="Proteomes" id="UP001224122"/>
    </source>
</evidence>
<dbReference type="Proteomes" id="UP001224122">
    <property type="component" value="Unassembled WGS sequence"/>
</dbReference>
<dbReference type="RefSeq" id="WP_307403762.1">
    <property type="nucleotide sequence ID" value="NZ_JAUSTW010000001.1"/>
</dbReference>
<proteinExistence type="predicted"/>
<keyword evidence="2" id="KW-1185">Reference proteome</keyword>
<evidence type="ECO:0000313" key="1">
    <source>
        <dbReference type="EMBL" id="MDQ0197076.1"/>
    </source>
</evidence>
<accession>A0ABT9XNF1</accession>
<reference evidence="1 2" key="1">
    <citation type="submission" date="2023-07" db="EMBL/GenBank/DDBJ databases">
        <title>Genomic Encyclopedia of Type Strains, Phase IV (KMG-IV): sequencing the most valuable type-strain genomes for metagenomic binning, comparative biology and taxonomic classification.</title>
        <authorList>
            <person name="Goeker M."/>
        </authorList>
    </citation>
    <scope>NUCLEOTIDE SEQUENCE [LARGE SCALE GENOMIC DNA]</scope>
    <source>
        <strain evidence="1 2">DSM 27594</strain>
    </source>
</reference>